<comment type="caution">
    <text evidence="8">The sequence shown here is derived from an EMBL/GenBank/DDBJ whole genome shotgun (WGS) entry which is preliminary data.</text>
</comment>
<evidence type="ECO:0000256" key="5">
    <source>
        <dbReference type="ARBA" id="ARBA00023136"/>
    </source>
</evidence>
<feature type="transmembrane region" description="Helical" evidence="6">
    <location>
        <begin position="285"/>
        <end position="303"/>
    </location>
</feature>
<dbReference type="Gene3D" id="3.30.450.20">
    <property type="entry name" value="PAS domain"/>
    <property type="match status" value="1"/>
</dbReference>
<organism evidence="8 9">
    <name type="scientific">Cohnella soli</name>
    <dbReference type="NCBI Taxonomy" id="425005"/>
    <lineage>
        <taxon>Bacteria</taxon>
        <taxon>Bacillati</taxon>
        <taxon>Bacillota</taxon>
        <taxon>Bacilli</taxon>
        <taxon>Bacillales</taxon>
        <taxon>Paenibacillaceae</taxon>
        <taxon>Cohnella</taxon>
    </lineage>
</organism>
<dbReference type="Pfam" id="PF02743">
    <property type="entry name" value="dCache_1"/>
    <property type="match status" value="1"/>
</dbReference>
<keyword evidence="3 6" id="KW-0812">Transmembrane</keyword>
<keyword evidence="8" id="KW-0808">Transferase</keyword>
<evidence type="ECO:0000256" key="3">
    <source>
        <dbReference type="ARBA" id="ARBA00022692"/>
    </source>
</evidence>
<comment type="subcellular location">
    <subcellularLocation>
        <location evidence="1">Cell membrane</location>
        <topology evidence="1">Multi-pass membrane protein</topology>
    </subcellularLocation>
</comment>
<evidence type="ECO:0000259" key="7">
    <source>
        <dbReference type="PROSITE" id="PS50887"/>
    </source>
</evidence>
<dbReference type="CDD" id="cd18773">
    <property type="entry name" value="PDC1_HK_sensor"/>
    <property type="match status" value="1"/>
</dbReference>
<dbReference type="NCBIfam" id="TIGR00254">
    <property type="entry name" value="GGDEF"/>
    <property type="match status" value="1"/>
</dbReference>
<dbReference type="EC" id="2.7.7.65" evidence="8"/>
<dbReference type="SUPFAM" id="SSF55073">
    <property type="entry name" value="Nucleotide cyclase"/>
    <property type="match status" value="1"/>
</dbReference>
<dbReference type="Proteomes" id="UP001596113">
    <property type="component" value="Unassembled WGS sequence"/>
</dbReference>
<dbReference type="InterPro" id="IPR033479">
    <property type="entry name" value="dCache_1"/>
</dbReference>
<dbReference type="PANTHER" id="PTHR45138:SF9">
    <property type="entry name" value="DIGUANYLATE CYCLASE DGCM-RELATED"/>
    <property type="match status" value="1"/>
</dbReference>
<evidence type="ECO:0000256" key="1">
    <source>
        <dbReference type="ARBA" id="ARBA00004651"/>
    </source>
</evidence>
<dbReference type="InterPro" id="IPR043128">
    <property type="entry name" value="Rev_trsase/Diguanyl_cyclase"/>
</dbReference>
<gene>
    <name evidence="8" type="ORF">ACFPOF_05265</name>
</gene>
<dbReference type="InterPro" id="IPR050469">
    <property type="entry name" value="Diguanylate_Cyclase"/>
</dbReference>
<dbReference type="GO" id="GO:0052621">
    <property type="term" value="F:diguanylate cyclase activity"/>
    <property type="evidence" value="ECO:0007669"/>
    <property type="project" value="UniProtKB-EC"/>
</dbReference>
<dbReference type="SUPFAM" id="SSF103190">
    <property type="entry name" value="Sensory domain-like"/>
    <property type="match status" value="2"/>
</dbReference>
<evidence type="ECO:0000313" key="9">
    <source>
        <dbReference type="Proteomes" id="UP001596113"/>
    </source>
</evidence>
<dbReference type="CDD" id="cd12912">
    <property type="entry name" value="PDC2_MCP_like"/>
    <property type="match status" value="1"/>
</dbReference>
<dbReference type="InterPro" id="IPR000160">
    <property type="entry name" value="GGDEF_dom"/>
</dbReference>
<dbReference type="InterPro" id="IPR029151">
    <property type="entry name" value="Sensor-like_sf"/>
</dbReference>
<evidence type="ECO:0000256" key="6">
    <source>
        <dbReference type="SAM" id="Phobius"/>
    </source>
</evidence>
<dbReference type="PANTHER" id="PTHR45138">
    <property type="entry name" value="REGULATORY COMPONENTS OF SENSORY TRANSDUCTION SYSTEM"/>
    <property type="match status" value="1"/>
</dbReference>
<evidence type="ECO:0000313" key="8">
    <source>
        <dbReference type="EMBL" id="MFC5402140.1"/>
    </source>
</evidence>
<dbReference type="CDD" id="cd01949">
    <property type="entry name" value="GGDEF"/>
    <property type="match status" value="1"/>
</dbReference>
<dbReference type="SMART" id="SM00267">
    <property type="entry name" value="GGDEF"/>
    <property type="match status" value="1"/>
</dbReference>
<keyword evidence="4 6" id="KW-1133">Transmembrane helix</keyword>
<evidence type="ECO:0000256" key="4">
    <source>
        <dbReference type="ARBA" id="ARBA00022989"/>
    </source>
</evidence>
<evidence type="ECO:0000256" key="2">
    <source>
        <dbReference type="ARBA" id="ARBA00022475"/>
    </source>
</evidence>
<accession>A0ABW0HPL5</accession>
<name>A0ABW0HPL5_9BACL</name>
<dbReference type="PROSITE" id="PS50887">
    <property type="entry name" value="GGDEF"/>
    <property type="match status" value="1"/>
</dbReference>
<protein>
    <submittedName>
        <fullName evidence="8">Diguanylate cyclase</fullName>
        <ecNumber evidence="8">2.7.7.65</ecNumber>
    </submittedName>
</protein>
<reference evidence="9" key="1">
    <citation type="journal article" date="2019" name="Int. J. Syst. Evol. Microbiol.">
        <title>The Global Catalogue of Microorganisms (GCM) 10K type strain sequencing project: providing services to taxonomists for standard genome sequencing and annotation.</title>
        <authorList>
            <consortium name="The Broad Institute Genomics Platform"/>
            <consortium name="The Broad Institute Genome Sequencing Center for Infectious Disease"/>
            <person name="Wu L."/>
            <person name="Ma J."/>
        </authorList>
    </citation>
    <scope>NUCLEOTIDE SEQUENCE [LARGE SCALE GENOMIC DNA]</scope>
    <source>
        <strain evidence="9">CGMCC 1.18575</strain>
    </source>
</reference>
<dbReference type="RefSeq" id="WP_378130297.1">
    <property type="nucleotide sequence ID" value="NZ_JBHSMI010000009.1"/>
</dbReference>
<keyword evidence="2" id="KW-1003">Cell membrane</keyword>
<proteinExistence type="predicted"/>
<keyword evidence="9" id="KW-1185">Reference proteome</keyword>
<feature type="domain" description="GGDEF" evidence="7">
    <location>
        <begin position="392"/>
        <end position="522"/>
    </location>
</feature>
<keyword evidence="8" id="KW-0548">Nucleotidyltransferase</keyword>
<dbReference type="InterPro" id="IPR029787">
    <property type="entry name" value="Nucleotide_cyclase"/>
</dbReference>
<sequence length="526" mass="57835">MGPRKGFKLRTIVNVIVMLTVISTVAIASFVAYRSERESLIRMTTQSNKLYADKIADTVDNLFVNMRASLNVTAQFLTADLSRPDLHDQLVFYQRSQTNFNSVFLIDKDGRLIEASNADPKNIGGKVESIGVKQALAARKPLVSEPYVSVQGNKLIVMVSVPFTDKQGQYAGFIGGSIRLHETSLFQTLLGNMPSVSNGTYAYVVSSNGTLLYHPVATRIGERVVGNKAIDRLITGHEGSMRIVNTAGIDMLASFASIREPGWGIVAQTPTRVALESARLLVGKIMMYMIPVMLVLLALIYWVTGKLSAPLSGLAAFASQLSPRNSSADELPRIHGMNFEANELHKAFGRAVRHFRLQYDDLFAEAGTDPLTGLHNRRTMDRVLKTWIADGRPFSLLVIDLDHFKQVNDTFGHDIGDEVLKFLADALRRLLWEDRIVCRFGGEEFVVLIPSEGVNETDGDAERIRAFAAGNVTPSGGIITVSIGMATYPNDSVSPEGLFRAADEALYEAKRKGRNRVEKASMHVLA</sequence>
<dbReference type="EMBL" id="JBHSMI010000009">
    <property type="protein sequence ID" value="MFC5402140.1"/>
    <property type="molecule type" value="Genomic_DNA"/>
</dbReference>
<keyword evidence="5 6" id="KW-0472">Membrane</keyword>
<dbReference type="Pfam" id="PF00990">
    <property type="entry name" value="GGDEF"/>
    <property type="match status" value="1"/>
</dbReference>
<dbReference type="Gene3D" id="3.30.70.270">
    <property type="match status" value="1"/>
</dbReference>
<feature type="transmembrane region" description="Helical" evidence="6">
    <location>
        <begin position="12"/>
        <end position="33"/>
    </location>
</feature>